<proteinExistence type="predicted"/>
<gene>
    <name evidence="1" type="ORF">FGG08_005656</name>
</gene>
<organism evidence="1 2">
    <name type="scientific">Glutinoglossum americanum</name>
    <dbReference type="NCBI Taxonomy" id="1670608"/>
    <lineage>
        <taxon>Eukaryota</taxon>
        <taxon>Fungi</taxon>
        <taxon>Dikarya</taxon>
        <taxon>Ascomycota</taxon>
        <taxon>Pezizomycotina</taxon>
        <taxon>Geoglossomycetes</taxon>
        <taxon>Geoglossales</taxon>
        <taxon>Geoglossaceae</taxon>
        <taxon>Glutinoglossum</taxon>
    </lineage>
</organism>
<dbReference type="AlphaFoldDB" id="A0A9P8HU43"/>
<dbReference type="OrthoDB" id="5232280at2759"/>
<dbReference type="Proteomes" id="UP000698800">
    <property type="component" value="Unassembled WGS sequence"/>
</dbReference>
<sequence length="709" mass="78503">MAVTFLAGSATLANWGFSVGDVAAIAGAGRAVSNWLMAPRKDRALLEFLSVRQEDIIERRGLVDVMALHKRWDQKLVLLKNGKRCHITLPSKGPVVENMDGFTWFMSLVLATLDASISSQVLRSLVSRFLMAVLSDKISAGSDYLLHELPQHICGWRSAACVRGISNAARISWRNLAVQGKHQAGDIPESDSGEVVRLLVWIVAGDTPSFTTSSTDVLSLAIVLAEIGLEMLTAGDDREYDEGRLVVYLSTSSIPQGPLRLHNDLNRRRGMRVPVNQLEECVSLWPGDADMRNKQRLFFTNGVNAAAGVKLAVAGQSQTHYSLDEESLDVYYLVQADKSTDRIEPAILHILEMFLLASTSRAAKLLFELGIQWPSKARTDLGWWLGELQMNSEREDEIGHFDRATRKCMAELQAFLLGYYYAILMPLIDTSELSLKEAYGSWGWNDIQVFKAIKWMKLGEDKDNNRYPRYQVMKLAGYLFAGVDYKEQLKPMKERSVGILGKLMLVTAGLMGGADTPEKVGKFYLLDVDPSCIPSDLRGIVLCGLQRSCSTVEPASQAKPLQIVSATTPDFTSTVEPDWDYDVQKVLVAYRNHGRIVHRISPVDGDIAVLRSWVEPVHVQECVPFVLESAIPVALEEFYGDQVVAERKLTSAEIPEALRTAKFPPLVTLTRSLPKARVCILAMYGPGVSTLCSDSIAEAVKRRGRAIVA</sequence>
<accession>A0A9P8HU43</accession>
<reference evidence="1" key="1">
    <citation type="submission" date="2021-03" db="EMBL/GenBank/DDBJ databases">
        <title>Comparative genomics and phylogenomic investigation of the class Geoglossomycetes provide insights into ecological specialization and systematics.</title>
        <authorList>
            <person name="Melie T."/>
            <person name="Pirro S."/>
            <person name="Miller A.N."/>
            <person name="Quandt A."/>
        </authorList>
    </citation>
    <scope>NUCLEOTIDE SEQUENCE</scope>
    <source>
        <strain evidence="1">GBOQ0MN5Z8</strain>
    </source>
</reference>
<protein>
    <submittedName>
        <fullName evidence="1">Uncharacterized protein</fullName>
    </submittedName>
</protein>
<evidence type="ECO:0000313" key="1">
    <source>
        <dbReference type="EMBL" id="KAH0537557.1"/>
    </source>
</evidence>
<comment type="caution">
    <text evidence="1">The sequence shown here is derived from an EMBL/GenBank/DDBJ whole genome shotgun (WGS) entry which is preliminary data.</text>
</comment>
<name>A0A9P8HU43_9PEZI</name>
<keyword evidence="2" id="KW-1185">Reference proteome</keyword>
<evidence type="ECO:0000313" key="2">
    <source>
        <dbReference type="Proteomes" id="UP000698800"/>
    </source>
</evidence>
<dbReference type="EMBL" id="JAGHQL010000140">
    <property type="protein sequence ID" value="KAH0537557.1"/>
    <property type="molecule type" value="Genomic_DNA"/>
</dbReference>